<sequence>MTLAERDEAESLTIVDDEGVGDVFFVEVSGEGVFDGSVGYVRVEFVQFGRAVCRTRSDLLHLPF</sequence>
<gene>
    <name evidence="1" type="ORF">C486_03424</name>
</gene>
<accession>L9Z938</accession>
<comment type="caution">
    <text evidence="1">The sequence shown here is derived from an EMBL/GenBank/DDBJ whole genome shotgun (WGS) entry which is preliminary data.</text>
</comment>
<protein>
    <submittedName>
        <fullName evidence="1">Uncharacterized protein</fullName>
    </submittedName>
</protein>
<keyword evidence="2" id="KW-1185">Reference proteome</keyword>
<proteinExistence type="predicted"/>
<dbReference type="EMBL" id="AOIJ01000033">
    <property type="protein sequence ID" value="ELY82894.1"/>
    <property type="molecule type" value="Genomic_DNA"/>
</dbReference>
<name>L9Z938_9EURY</name>
<dbReference type="AlphaFoldDB" id="L9Z938"/>
<organism evidence="1 2">
    <name type="scientific">Natrinema gari JCM 14663</name>
    <dbReference type="NCBI Taxonomy" id="1230459"/>
    <lineage>
        <taxon>Archaea</taxon>
        <taxon>Methanobacteriati</taxon>
        <taxon>Methanobacteriota</taxon>
        <taxon>Stenosarchaea group</taxon>
        <taxon>Halobacteria</taxon>
        <taxon>Halobacteriales</taxon>
        <taxon>Natrialbaceae</taxon>
        <taxon>Natrinema</taxon>
    </lineage>
</organism>
<reference evidence="1 2" key="1">
    <citation type="journal article" date="2014" name="PLoS Genet.">
        <title>Phylogenetically driven sequencing of extremely halophilic archaea reveals strategies for static and dynamic osmo-response.</title>
        <authorList>
            <person name="Becker E.A."/>
            <person name="Seitzer P.M."/>
            <person name="Tritt A."/>
            <person name="Larsen D."/>
            <person name="Krusor M."/>
            <person name="Yao A.I."/>
            <person name="Wu D."/>
            <person name="Madern D."/>
            <person name="Eisen J.A."/>
            <person name="Darling A.E."/>
            <person name="Facciotti M.T."/>
        </authorList>
    </citation>
    <scope>NUCLEOTIDE SEQUENCE [LARGE SCALE GENOMIC DNA]</scope>
    <source>
        <strain evidence="1 2">JCM 14663</strain>
    </source>
</reference>
<evidence type="ECO:0000313" key="2">
    <source>
        <dbReference type="Proteomes" id="UP000011592"/>
    </source>
</evidence>
<evidence type="ECO:0000313" key="1">
    <source>
        <dbReference type="EMBL" id="ELY82894.1"/>
    </source>
</evidence>
<dbReference type="Proteomes" id="UP000011592">
    <property type="component" value="Unassembled WGS sequence"/>
</dbReference>